<evidence type="ECO:0000313" key="2">
    <source>
        <dbReference type="EMBL" id="MXR21706.1"/>
    </source>
</evidence>
<dbReference type="Gene3D" id="3.30.70.2050">
    <property type="match status" value="1"/>
</dbReference>
<proteinExistence type="predicted"/>
<dbReference type="PANTHER" id="PTHR41247">
    <property type="entry name" value="HTH-TYPE TRANSCRIPTIONAL REPRESSOR YCNK"/>
    <property type="match status" value="1"/>
</dbReference>
<keyword evidence="3" id="KW-1185">Reference proteome</keyword>
<evidence type="ECO:0000313" key="3">
    <source>
        <dbReference type="Proteomes" id="UP000471521"/>
    </source>
</evidence>
<accession>A0A6B0SMH6</accession>
<feature type="region of interest" description="Disordered" evidence="1">
    <location>
        <begin position="1"/>
        <end position="47"/>
    </location>
</feature>
<dbReference type="OrthoDB" id="162738at2157"/>
<name>A0A6B0SMH6_9EURY</name>
<evidence type="ECO:0000256" key="1">
    <source>
        <dbReference type="SAM" id="MobiDB-lite"/>
    </source>
</evidence>
<dbReference type="SUPFAM" id="SSF160387">
    <property type="entry name" value="NosL/MerB-like"/>
    <property type="match status" value="1"/>
</dbReference>
<reference evidence="2 3" key="1">
    <citation type="submission" date="2019-12" db="EMBL/GenBank/DDBJ databases">
        <title>Isolation and characterization of three novel carbon monoxide-oxidizing members of Halobacteria from salione crusts and soils.</title>
        <authorList>
            <person name="Myers M.R."/>
            <person name="King G.M."/>
        </authorList>
    </citation>
    <scope>NUCLEOTIDE SEQUENCE [LARGE SCALE GENOMIC DNA]</scope>
    <source>
        <strain evidence="2 3">PCN9</strain>
    </source>
</reference>
<organism evidence="2 3">
    <name type="scientific">Halobacterium bonnevillei</name>
    <dbReference type="NCBI Taxonomy" id="2692200"/>
    <lineage>
        <taxon>Archaea</taxon>
        <taxon>Methanobacteriati</taxon>
        <taxon>Methanobacteriota</taxon>
        <taxon>Stenosarchaea group</taxon>
        <taxon>Halobacteria</taxon>
        <taxon>Halobacteriales</taxon>
        <taxon>Halobacteriaceae</taxon>
        <taxon>Halobacterium</taxon>
    </lineage>
</organism>
<dbReference type="Proteomes" id="UP000471521">
    <property type="component" value="Unassembled WGS sequence"/>
</dbReference>
<gene>
    <name evidence="2" type="ORF">GRX66_14220</name>
</gene>
<dbReference type="EMBL" id="WUUU01000140">
    <property type="protein sequence ID" value="MXR21706.1"/>
    <property type="molecule type" value="Genomic_DNA"/>
</dbReference>
<dbReference type="AlphaFoldDB" id="A0A6B0SMH6"/>
<comment type="caution">
    <text evidence="2">The sequence shown here is derived from an EMBL/GenBank/DDBJ whole genome shotgun (WGS) entry which is preliminary data.</text>
</comment>
<dbReference type="InterPro" id="IPR008719">
    <property type="entry name" value="N2O_reductase_NosL"/>
</dbReference>
<feature type="compositionally biased region" description="Basic and acidic residues" evidence="1">
    <location>
        <begin position="19"/>
        <end position="38"/>
    </location>
</feature>
<protein>
    <submittedName>
        <fullName evidence="2">Nitrous oxide reductase accessory protein NosL</fullName>
    </submittedName>
</protein>
<sequence length="229" mass="24548">MSNATPRPAGRGDVGVEGQCDHDRRDDCDHAHGSESGHARGPRRTRRGVLGATATALVAGLAGCLGGTGNGDGETPDPVTIDSEATCDVCGMVIAQHPGPTTEIFYADNQPAGHENPARFDSTWEAFQFDFDREDWTREAFYVTDYSTVDYEIRTDEGQQVISTHYDSESFVDATTVTFVVASEVVGAMGEDLVAFSERADAEAFRDDHGGDLASFDDVTPEMIASLGM</sequence>
<dbReference type="PANTHER" id="PTHR41247:SF1">
    <property type="entry name" value="HTH-TYPE TRANSCRIPTIONAL REPRESSOR YCNK"/>
    <property type="match status" value="1"/>
</dbReference>
<dbReference type="Pfam" id="PF05573">
    <property type="entry name" value="NosL"/>
    <property type="match status" value="1"/>
</dbReference>